<organism evidence="4 5">
    <name type="scientific">Amycolatopsis pigmentata</name>
    <dbReference type="NCBI Taxonomy" id="450801"/>
    <lineage>
        <taxon>Bacteria</taxon>
        <taxon>Bacillati</taxon>
        <taxon>Actinomycetota</taxon>
        <taxon>Actinomycetes</taxon>
        <taxon>Pseudonocardiales</taxon>
        <taxon>Pseudonocardiaceae</taxon>
        <taxon>Amycolatopsis</taxon>
    </lineage>
</organism>
<dbReference type="RefSeq" id="WP_378269724.1">
    <property type="nucleotide sequence ID" value="NZ_JBHUKR010000021.1"/>
</dbReference>
<dbReference type="SUPFAM" id="SSF55729">
    <property type="entry name" value="Acyl-CoA N-acyltransferases (Nat)"/>
    <property type="match status" value="1"/>
</dbReference>
<dbReference type="EMBL" id="JBHUKR010000021">
    <property type="protein sequence ID" value="MFD2421251.1"/>
    <property type="molecule type" value="Genomic_DNA"/>
</dbReference>
<dbReference type="CDD" id="cd04301">
    <property type="entry name" value="NAT_SF"/>
    <property type="match status" value="1"/>
</dbReference>
<dbReference type="Pfam" id="PF00583">
    <property type="entry name" value="Acetyltransf_1"/>
    <property type="match status" value="1"/>
</dbReference>
<feature type="domain" description="N-acetyltransferase" evidence="3">
    <location>
        <begin position="1"/>
        <end position="113"/>
    </location>
</feature>
<evidence type="ECO:0000313" key="5">
    <source>
        <dbReference type="Proteomes" id="UP001597417"/>
    </source>
</evidence>
<dbReference type="InterPro" id="IPR000182">
    <property type="entry name" value="GNAT_dom"/>
</dbReference>
<keyword evidence="1" id="KW-0808">Transferase</keyword>
<dbReference type="InterPro" id="IPR016181">
    <property type="entry name" value="Acyl_CoA_acyltransferase"/>
</dbReference>
<sequence>MDPAEFAPPQGIFLIGYTGALPVACGGRRDHGGDAEIKRMFVVPSARGKGFARRILAELERTAAASGRARMVLETRAKQPEAITLYRSAGYHDIPKFGFYRDYASSVFLGKPL</sequence>
<dbReference type="PROSITE" id="PS51186">
    <property type="entry name" value="GNAT"/>
    <property type="match status" value="1"/>
</dbReference>
<protein>
    <submittedName>
        <fullName evidence="4">GNAT family N-acetyltransferase</fullName>
    </submittedName>
</protein>
<reference evidence="5" key="1">
    <citation type="journal article" date="2019" name="Int. J. Syst. Evol. Microbiol.">
        <title>The Global Catalogue of Microorganisms (GCM) 10K type strain sequencing project: providing services to taxonomists for standard genome sequencing and annotation.</title>
        <authorList>
            <consortium name="The Broad Institute Genomics Platform"/>
            <consortium name="The Broad Institute Genome Sequencing Center for Infectious Disease"/>
            <person name="Wu L."/>
            <person name="Ma J."/>
        </authorList>
    </citation>
    <scope>NUCLEOTIDE SEQUENCE [LARGE SCALE GENOMIC DNA]</scope>
    <source>
        <strain evidence="5">CGMCC 4.7645</strain>
    </source>
</reference>
<dbReference type="PANTHER" id="PTHR43877:SF2">
    <property type="entry name" value="AMINOALKYLPHOSPHONATE N-ACETYLTRANSFERASE-RELATED"/>
    <property type="match status" value="1"/>
</dbReference>
<gene>
    <name evidence="4" type="ORF">ACFSXZ_33475</name>
</gene>
<evidence type="ECO:0000256" key="1">
    <source>
        <dbReference type="ARBA" id="ARBA00022679"/>
    </source>
</evidence>
<evidence type="ECO:0000256" key="2">
    <source>
        <dbReference type="ARBA" id="ARBA00023315"/>
    </source>
</evidence>
<dbReference type="PANTHER" id="PTHR43877">
    <property type="entry name" value="AMINOALKYLPHOSPHONATE N-ACETYLTRANSFERASE-RELATED-RELATED"/>
    <property type="match status" value="1"/>
</dbReference>
<proteinExistence type="predicted"/>
<keyword evidence="2" id="KW-0012">Acyltransferase</keyword>
<accession>A0ABW5G8L6</accession>
<keyword evidence="5" id="KW-1185">Reference proteome</keyword>
<comment type="caution">
    <text evidence="4">The sequence shown here is derived from an EMBL/GenBank/DDBJ whole genome shotgun (WGS) entry which is preliminary data.</text>
</comment>
<evidence type="ECO:0000313" key="4">
    <source>
        <dbReference type="EMBL" id="MFD2421251.1"/>
    </source>
</evidence>
<dbReference type="Proteomes" id="UP001597417">
    <property type="component" value="Unassembled WGS sequence"/>
</dbReference>
<dbReference type="InterPro" id="IPR050832">
    <property type="entry name" value="Bact_Acetyltransf"/>
</dbReference>
<name>A0ABW5G8L6_9PSEU</name>
<evidence type="ECO:0000259" key="3">
    <source>
        <dbReference type="PROSITE" id="PS51186"/>
    </source>
</evidence>
<dbReference type="Gene3D" id="3.40.630.30">
    <property type="match status" value="1"/>
</dbReference>